<reference evidence="2 3" key="1">
    <citation type="submission" date="2023-01" db="EMBL/GenBank/DDBJ databases">
        <title>Complete genome of Chryseobacterium camelliae VAN22-5A.</title>
        <authorList>
            <person name="Zong G."/>
            <person name="Cao G."/>
        </authorList>
    </citation>
    <scope>NUCLEOTIDE SEQUENCE [LARGE SCALE GENOMIC DNA]</scope>
    <source>
        <strain evidence="2 3">VAN22-5A</strain>
    </source>
</reference>
<protein>
    <recommendedName>
        <fullName evidence="4">DUF3352 domain-containing protein</fullName>
    </recommendedName>
</protein>
<evidence type="ECO:0000313" key="2">
    <source>
        <dbReference type="EMBL" id="WBV59389.1"/>
    </source>
</evidence>
<name>A0ABY7QID7_9FLAO</name>
<proteinExistence type="predicted"/>
<feature type="transmembrane region" description="Helical" evidence="1">
    <location>
        <begin position="5"/>
        <end position="22"/>
    </location>
</feature>
<keyword evidence="1" id="KW-0472">Membrane</keyword>
<organism evidence="2 3">
    <name type="scientific">Chryseobacterium camelliae</name>
    <dbReference type="NCBI Taxonomy" id="1265445"/>
    <lineage>
        <taxon>Bacteria</taxon>
        <taxon>Pseudomonadati</taxon>
        <taxon>Bacteroidota</taxon>
        <taxon>Flavobacteriia</taxon>
        <taxon>Flavobacteriales</taxon>
        <taxon>Weeksellaceae</taxon>
        <taxon>Chryseobacterium group</taxon>
        <taxon>Chryseobacterium</taxon>
    </lineage>
</organism>
<keyword evidence="1" id="KW-0812">Transmembrane</keyword>
<gene>
    <name evidence="2" type="ORF">PFY12_10000</name>
</gene>
<keyword evidence="1" id="KW-1133">Transmembrane helix</keyword>
<dbReference type="RefSeq" id="WP_271147784.1">
    <property type="nucleotide sequence ID" value="NZ_CP115859.1"/>
</dbReference>
<evidence type="ECO:0000256" key="1">
    <source>
        <dbReference type="SAM" id="Phobius"/>
    </source>
</evidence>
<dbReference type="Proteomes" id="UP001210978">
    <property type="component" value="Chromosome"/>
</dbReference>
<sequence>MKKKLIVLVAFLFVITIYFVFYHKDKTLKFVPENTDVLVLIDVKKYTRQYISKLAMHPSQWLGKKSKNKNVISIQKSGVKIPDFLPVFHVRNTKFSEWYSVVEIEDEQKFLNYLKQQKFTKKGKNIFQKDQLFLTIDGEKCIIGTSDLAFKDISNSIVSKKENYPVTSFINGSLGSISFISGSRTRNFSIELNADDIEIKDELYGNDFNKLISKLYSKKGFLETELDSKNLRNLTSFFSKTVADSSQITHFKATADLEEMSDTIITYGYDDNFNEIEKKSFQKIIQPHYAIAIQSSDPQKTEQVFQHKKWINAQNQFTAIPFQPNIIERNKTGFTIRSTRKVIQHSSKQNENYIFVRNNALLSSSFKSLTATEKKMILGLDYIFYGNKAEYYYVKLQFKKEDLPLILRW</sequence>
<keyword evidence="3" id="KW-1185">Reference proteome</keyword>
<dbReference type="EMBL" id="CP115859">
    <property type="protein sequence ID" value="WBV59389.1"/>
    <property type="molecule type" value="Genomic_DNA"/>
</dbReference>
<evidence type="ECO:0008006" key="4">
    <source>
        <dbReference type="Google" id="ProtNLM"/>
    </source>
</evidence>
<accession>A0ABY7QID7</accession>
<evidence type="ECO:0000313" key="3">
    <source>
        <dbReference type="Proteomes" id="UP001210978"/>
    </source>
</evidence>